<evidence type="ECO:0000313" key="3">
    <source>
        <dbReference type="Proteomes" id="UP001500888"/>
    </source>
</evidence>
<dbReference type="Proteomes" id="UP001500888">
    <property type="component" value="Unassembled WGS sequence"/>
</dbReference>
<dbReference type="PROSITE" id="PS51257">
    <property type="entry name" value="PROKAR_LIPOPROTEIN"/>
    <property type="match status" value="1"/>
</dbReference>
<keyword evidence="1" id="KW-0732">Signal</keyword>
<gene>
    <name evidence="2" type="ORF">GCM10022226_28720</name>
</gene>
<proteinExistence type="predicted"/>
<accession>A0ABP7I280</accession>
<sequence length="186" mass="20351">MRFVRAPLVLLGLTVVATLSTGCSSGPAKSAATPTPAATYMIPAQTVRPDETVIKAAPVVDGQMRFRVLGFHDGMPSMFGSHAEWNAKGQYVRVRVLIESTDRTNQKFDAKQQLLVASDGRTFGIDTFAQAIKRQPDELPVGSFVRMEFDLWYDVPKDVRVTKIRFFADPPLGAVGPSKGVDVPLR</sequence>
<dbReference type="EMBL" id="BAAAZR010000004">
    <property type="protein sequence ID" value="GAA3806894.1"/>
    <property type="molecule type" value="Genomic_DNA"/>
</dbReference>
<evidence type="ECO:0000313" key="2">
    <source>
        <dbReference type="EMBL" id="GAA3806894.1"/>
    </source>
</evidence>
<keyword evidence="3" id="KW-1185">Reference proteome</keyword>
<comment type="caution">
    <text evidence="2">The sequence shown here is derived from an EMBL/GenBank/DDBJ whole genome shotgun (WGS) entry which is preliminary data.</text>
</comment>
<organism evidence="2 3">
    <name type="scientific">Sphaerisporangium flaviroseum</name>
    <dbReference type="NCBI Taxonomy" id="509199"/>
    <lineage>
        <taxon>Bacteria</taxon>
        <taxon>Bacillati</taxon>
        <taxon>Actinomycetota</taxon>
        <taxon>Actinomycetes</taxon>
        <taxon>Streptosporangiales</taxon>
        <taxon>Streptosporangiaceae</taxon>
        <taxon>Sphaerisporangium</taxon>
    </lineage>
</organism>
<feature type="signal peptide" evidence="1">
    <location>
        <begin position="1"/>
        <end position="28"/>
    </location>
</feature>
<reference evidence="3" key="1">
    <citation type="journal article" date="2019" name="Int. J. Syst. Evol. Microbiol.">
        <title>The Global Catalogue of Microorganisms (GCM) 10K type strain sequencing project: providing services to taxonomists for standard genome sequencing and annotation.</title>
        <authorList>
            <consortium name="The Broad Institute Genomics Platform"/>
            <consortium name="The Broad Institute Genome Sequencing Center for Infectious Disease"/>
            <person name="Wu L."/>
            <person name="Ma J."/>
        </authorList>
    </citation>
    <scope>NUCLEOTIDE SEQUENCE [LARGE SCALE GENOMIC DNA]</scope>
    <source>
        <strain evidence="3">JCM 16908</strain>
    </source>
</reference>
<protein>
    <submittedName>
        <fullName evidence="2">DUF4352 domain-containing protein</fullName>
    </submittedName>
</protein>
<name>A0ABP7I280_9ACTN</name>
<feature type="chain" id="PRO_5045392464" evidence="1">
    <location>
        <begin position="29"/>
        <end position="186"/>
    </location>
</feature>
<evidence type="ECO:0000256" key="1">
    <source>
        <dbReference type="SAM" id="SignalP"/>
    </source>
</evidence>